<comment type="caution">
    <text evidence="1">The sequence shown here is derived from an EMBL/GenBank/DDBJ whole genome shotgun (WGS) entry which is preliminary data.</text>
</comment>
<evidence type="ECO:0000313" key="2">
    <source>
        <dbReference type="Proteomes" id="UP000789572"/>
    </source>
</evidence>
<accession>A0A9N9FNZ7</accession>
<proteinExistence type="predicted"/>
<dbReference type="AlphaFoldDB" id="A0A9N9FNZ7"/>
<keyword evidence="2" id="KW-1185">Reference proteome</keyword>
<evidence type="ECO:0000313" key="1">
    <source>
        <dbReference type="EMBL" id="CAG8549789.1"/>
    </source>
</evidence>
<gene>
    <name evidence="1" type="ORF">POCULU_LOCUS4959</name>
</gene>
<dbReference type="Proteomes" id="UP000789572">
    <property type="component" value="Unassembled WGS sequence"/>
</dbReference>
<organism evidence="1 2">
    <name type="scientific">Paraglomus occultum</name>
    <dbReference type="NCBI Taxonomy" id="144539"/>
    <lineage>
        <taxon>Eukaryota</taxon>
        <taxon>Fungi</taxon>
        <taxon>Fungi incertae sedis</taxon>
        <taxon>Mucoromycota</taxon>
        <taxon>Glomeromycotina</taxon>
        <taxon>Glomeromycetes</taxon>
        <taxon>Paraglomerales</taxon>
        <taxon>Paraglomeraceae</taxon>
        <taxon>Paraglomus</taxon>
    </lineage>
</organism>
<sequence length="203" mass="22385">MVLATIAICSYPACDFYRARGGLNNGTKKNAKSVDALPKTGLSNNDISDLQVEATSNKNRVSPRTISGATRDNVKNWTKMIMTAHETHGVQSSRIGDSPLGCISERGDRISRYTQREFVVNGARTLCSFVFTPLVRRLTRDTIAYKANSSCKRSKPLLTLGTITEEPEINLAEKDVIPCNKVETPVASKILFTILEEDEDTDE</sequence>
<dbReference type="OrthoDB" id="10296728at2759"/>
<name>A0A9N9FNZ7_9GLOM</name>
<protein>
    <submittedName>
        <fullName evidence="1">4235_t:CDS:1</fullName>
    </submittedName>
</protein>
<reference evidence="1" key="1">
    <citation type="submission" date="2021-06" db="EMBL/GenBank/DDBJ databases">
        <authorList>
            <person name="Kallberg Y."/>
            <person name="Tangrot J."/>
            <person name="Rosling A."/>
        </authorList>
    </citation>
    <scope>NUCLEOTIDE SEQUENCE</scope>
    <source>
        <strain evidence="1">IA702</strain>
    </source>
</reference>
<dbReference type="EMBL" id="CAJVPJ010000695">
    <property type="protein sequence ID" value="CAG8549789.1"/>
    <property type="molecule type" value="Genomic_DNA"/>
</dbReference>